<dbReference type="SMART" id="SM00822">
    <property type="entry name" value="PKS_KR"/>
    <property type="match status" value="1"/>
</dbReference>
<feature type="domain" description="Ketoreductase" evidence="3">
    <location>
        <begin position="6"/>
        <end position="184"/>
    </location>
</feature>
<dbReference type="PANTHER" id="PTHR48107:SF7">
    <property type="entry name" value="RE15974P"/>
    <property type="match status" value="1"/>
</dbReference>
<dbReference type="RefSeq" id="WP_088751525.1">
    <property type="nucleotide sequence ID" value="NZ_NJGU01000007.1"/>
</dbReference>
<dbReference type="Pfam" id="PF13561">
    <property type="entry name" value="adh_short_C2"/>
    <property type="match status" value="1"/>
</dbReference>
<dbReference type="InterPro" id="IPR036291">
    <property type="entry name" value="NAD(P)-bd_dom_sf"/>
</dbReference>
<evidence type="ECO:0000313" key="4">
    <source>
        <dbReference type="EMBL" id="OWY28409.1"/>
    </source>
</evidence>
<name>A0A246WPV7_9BURK</name>
<gene>
    <name evidence="4" type="ORF">CEJ42_14325</name>
</gene>
<organism evidence="4 5">
    <name type="scientific">Herbaspirillum robiniae</name>
    <dbReference type="NCBI Taxonomy" id="2014887"/>
    <lineage>
        <taxon>Bacteria</taxon>
        <taxon>Pseudomonadati</taxon>
        <taxon>Pseudomonadota</taxon>
        <taxon>Betaproteobacteria</taxon>
        <taxon>Burkholderiales</taxon>
        <taxon>Oxalobacteraceae</taxon>
        <taxon>Herbaspirillum</taxon>
    </lineage>
</organism>
<dbReference type="InterPro" id="IPR057326">
    <property type="entry name" value="KR_dom"/>
</dbReference>
<dbReference type="InterPro" id="IPR002347">
    <property type="entry name" value="SDR_fam"/>
</dbReference>
<evidence type="ECO:0000256" key="2">
    <source>
        <dbReference type="ARBA" id="ARBA00023002"/>
    </source>
</evidence>
<protein>
    <submittedName>
        <fullName evidence="4">3-ketoacyl-ACP reductase</fullName>
    </submittedName>
</protein>
<dbReference type="AlphaFoldDB" id="A0A246WPV7"/>
<dbReference type="PRINTS" id="PR00081">
    <property type="entry name" value="GDHRDH"/>
</dbReference>
<dbReference type="Proteomes" id="UP000197596">
    <property type="component" value="Unassembled WGS sequence"/>
</dbReference>
<proteinExistence type="inferred from homology"/>
<accession>A0A246WPV7</accession>
<reference evidence="4 5" key="1">
    <citation type="submission" date="2017-06" db="EMBL/GenBank/DDBJ databases">
        <title>Herbaspirillum phytohormonus sp. nov., isolated from the root nodule of Robinia pseudoacacia in lead-zinc mine.</title>
        <authorList>
            <person name="Fan M."/>
            <person name="Lin Y."/>
        </authorList>
    </citation>
    <scope>NUCLEOTIDE SEQUENCE [LARGE SCALE GENOMIC DNA]</scope>
    <source>
        <strain evidence="4 5">HZ10</strain>
    </source>
</reference>
<keyword evidence="2" id="KW-0560">Oxidoreductase</keyword>
<dbReference type="EMBL" id="NJGU01000007">
    <property type="protein sequence ID" value="OWY28409.1"/>
    <property type="molecule type" value="Genomic_DNA"/>
</dbReference>
<evidence type="ECO:0000259" key="3">
    <source>
        <dbReference type="SMART" id="SM00822"/>
    </source>
</evidence>
<dbReference type="PANTHER" id="PTHR48107">
    <property type="entry name" value="NADPH-DEPENDENT ALDEHYDE REDUCTASE-LIKE PROTEIN, CHLOROPLASTIC-RELATED"/>
    <property type="match status" value="1"/>
</dbReference>
<dbReference type="SUPFAM" id="SSF51735">
    <property type="entry name" value="NAD(P)-binding Rossmann-fold domains"/>
    <property type="match status" value="1"/>
</dbReference>
<evidence type="ECO:0000256" key="1">
    <source>
        <dbReference type="ARBA" id="ARBA00006484"/>
    </source>
</evidence>
<dbReference type="FunFam" id="3.40.50.720:FF:000084">
    <property type="entry name" value="Short-chain dehydrogenase reductase"/>
    <property type="match status" value="1"/>
</dbReference>
<dbReference type="GO" id="GO:0016614">
    <property type="term" value="F:oxidoreductase activity, acting on CH-OH group of donors"/>
    <property type="evidence" value="ECO:0007669"/>
    <property type="project" value="UniProtKB-ARBA"/>
</dbReference>
<dbReference type="PRINTS" id="PR00080">
    <property type="entry name" value="SDRFAMILY"/>
</dbReference>
<comment type="caution">
    <text evidence="4">The sequence shown here is derived from an EMBL/GenBank/DDBJ whole genome shotgun (WGS) entry which is preliminary data.</text>
</comment>
<comment type="similarity">
    <text evidence="1">Belongs to the short-chain dehydrogenases/reductases (SDR) family.</text>
</comment>
<dbReference type="CDD" id="cd05362">
    <property type="entry name" value="THN_reductase-like_SDR_c"/>
    <property type="match status" value="1"/>
</dbReference>
<sequence length="245" mass="25868">MNDIRKSAIVTGASRGIGHAIALRLAEDGFAIVVNYASNHQQADELVAEIRQRGGVAEAIRGDVADPDDMARLFEAARKAFGRVDVVVNSAGVMVNAPIKPDTLAVFDKTIAVNLRGAFNVLAQAAQHVEKGGRIIAVSTSVLGMAFPTYGPYVASKAGVEALVKITAAELRGREITVNAVAPGPVATELFFNGKSEAQVEHLRKLAPLERLGEPEDIARVVSFLCGPDGAWINSQVLRANGGYV</sequence>
<dbReference type="Gene3D" id="3.40.50.720">
    <property type="entry name" value="NAD(P)-binding Rossmann-like Domain"/>
    <property type="match status" value="1"/>
</dbReference>
<evidence type="ECO:0000313" key="5">
    <source>
        <dbReference type="Proteomes" id="UP000197596"/>
    </source>
</evidence>